<comment type="caution">
    <text evidence="9">The sequence shown here is derived from an EMBL/GenBank/DDBJ whole genome shotgun (WGS) entry which is preliminary data.</text>
</comment>
<evidence type="ECO:0000259" key="7">
    <source>
        <dbReference type="PROSITE" id="PS51485"/>
    </source>
</evidence>
<dbReference type="InterPro" id="IPR008972">
    <property type="entry name" value="Cupredoxin"/>
</dbReference>
<gene>
    <name evidence="8" type="ORF">HRI_000722700</name>
    <name evidence="9" type="ORF">HRI_000722800</name>
</gene>
<dbReference type="PANTHER" id="PTHR33021:SF341">
    <property type="entry name" value="BASIC BLUE PROTEIN-LIKE"/>
    <property type="match status" value="1"/>
</dbReference>
<dbReference type="GO" id="GO:0046872">
    <property type="term" value="F:metal ion binding"/>
    <property type="evidence" value="ECO:0007669"/>
    <property type="project" value="UniProtKB-KW"/>
</dbReference>
<evidence type="ECO:0000313" key="9">
    <source>
        <dbReference type="EMBL" id="GMI70535.1"/>
    </source>
</evidence>
<dbReference type="CDD" id="cd11013">
    <property type="entry name" value="Plantacyanin"/>
    <property type="match status" value="1"/>
</dbReference>
<dbReference type="EMBL" id="BSYR01000008">
    <property type="protein sequence ID" value="GMI70534.1"/>
    <property type="molecule type" value="Genomic_DNA"/>
</dbReference>
<evidence type="ECO:0000256" key="2">
    <source>
        <dbReference type="ARBA" id="ARBA00023008"/>
    </source>
</evidence>
<keyword evidence="6" id="KW-0732">Signal</keyword>
<dbReference type="InterPro" id="IPR039391">
    <property type="entry name" value="Phytocyanin-like"/>
</dbReference>
<name>A0A9W7LPA8_HIBTR</name>
<dbReference type="AlphaFoldDB" id="A0A9W7LPA8"/>
<feature type="chain" id="PRO_5041114555" description="Basic blue protein" evidence="6">
    <location>
        <begin position="28"/>
        <end position="123"/>
    </location>
</feature>
<proteinExistence type="predicted"/>
<dbReference type="FunFam" id="2.60.40.420:FF:000013">
    <property type="entry name" value="basic blue protein-like"/>
    <property type="match status" value="1"/>
</dbReference>
<dbReference type="EMBL" id="BSYR01000008">
    <property type="protein sequence ID" value="GMI70535.1"/>
    <property type="molecule type" value="Genomic_DNA"/>
</dbReference>
<dbReference type="Pfam" id="PF02298">
    <property type="entry name" value="Cu_bind_like"/>
    <property type="match status" value="1"/>
</dbReference>
<keyword evidence="10" id="KW-1185">Reference proteome</keyword>
<dbReference type="Proteomes" id="UP001165190">
    <property type="component" value="Unassembled WGS sequence"/>
</dbReference>
<dbReference type="GO" id="GO:0009055">
    <property type="term" value="F:electron transfer activity"/>
    <property type="evidence" value="ECO:0007669"/>
    <property type="project" value="InterPro"/>
</dbReference>
<evidence type="ECO:0000313" key="10">
    <source>
        <dbReference type="Proteomes" id="UP001165190"/>
    </source>
</evidence>
<evidence type="ECO:0000256" key="4">
    <source>
        <dbReference type="ARBA" id="ARBA00071970"/>
    </source>
</evidence>
<dbReference type="InterPro" id="IPR041844">
    <property type="entry name" value="Plantacyanin"/>
</dbReference>
<dbReference type="Gene3D" id="2.60.40.420">
    <property type="entry name" value="Cupredoxins - blue copper proteins"/>
    <property type="match status" value="1"/>
</dbReference>
<protein>
    <recommendedName>
        <fullName evidence="4">Basic blue protein</fullName>
    </recommendedName>
    <alternativeName>
        <fullName evidence="5">Plantacyanin</fullName>
    </alternativeName>
</protein>
<accession>A0A9W7LPA8</accession>
<evidence type="ECO:0000256" key="6">
    <source>
        <dbReference type="SAM" id="SignalP"/>
    </source>
</evidence>
<organism evidence="9 10">
    <name type="scientific">Hibiscus trionum</name>
    <name type="common">Flower of an hour</name>
    <dbReference type="NCBI Taxonomy" id="183268"/>
    <lineage>
        <taxon>Eukaryota</taxon>
        <taxon>Viridiplantae</taxon>
        <taxon>Streptophyta</taxon>
        <taxon>Embryophyta</taxon>
        <taxon>Tracheophyta</taxon>
        <taxon>Spermatophyta</taxon>
        <taxon>Magnoliopsida</taxon>
        <taxon>eudicotyledons</taxon>
        <taxon>Gunneridae</taxon>
        <taxon>Pentapetalae</taxon>
        <taxon>rosids</taxon>
        <taxon>malvids</taxon>
        <taxon>Malvales</taxon>
        <taxon>Malvaceae</taxon>
        <taxon>Malvoideae</taxon>
        <taxon>Hibiscus</taxon>
    </lineage>
</organism>
<feature type="signal peptide" evidence="6">
    <location>
        <begin position="1"/>
        <end position="27"/>
    </location>
</feature>
<evidence type="ECO:0000256" key="5">
    <source>
        <dbReference type="ARBA" id="ARBA00082491"/>
    </source>
</evidence>
<dbReference type="GO" id="GO:0005886">
    <property type="term" value="C:plasma membrane"/>
    <property type="evidence" value="ECO:0007669"/>
    <property type="project" value="TreeGrafter"/>
</dbReference>
<dbReference type="InterPro" id="IPR003245">
    <property type="entry name" value="Phytocyanin_dom"/>
</dbReference>
<keyword evidence="2" id="KW-0186">Copper</keyword>
<reference evidence="9" key="1">
    <citation type="submission" date="2023-05" db="EMBL/GenBank/DDBJ databases">
        <title>Genome and transcriptome analyses reveal genes involved in the formation of fine ridges on petal epidermal cells in Hibiscus trionum.</title>
        <authorList>
            <person name="Koshimizu S."/>
            <person name="Masuda S."/>
            <person name="Ishii T."/>
            <person name="Shirasu K."/>
            <person name="Hoshino A."/>
            <person name="Arita M."/>
        </authorList>
    </citation>
    <scope>NUCLEOTIDE SEQUENCE</scope>
    <source>
        <strain evidence="9">Hamamatsu line</strain>
    </source>
</reference>
<dbReference type="PANTHER" id="PTHR33021">
    <property type="entry name" value="BLUE COPPER PROTEIN"/>
    <property type="match status" value="1"/>
</dbReference>
<dbReference type="PROSITE" id="PS51485">
    <property type="entry name" value="PHYTOCYANIN"/>
    <property type="match status" value="1"/>
</dbReference>
<dbReference type="OrthoDB" id="2011645at2759"/>
<evidence type="ECO:0000256" key="1">
    <source>
        <dbReference type="ARBA" id="ARBA00022723"/>
    </source>
</evidence>
<evidence type="ECO:0000256" key="3">
    <source>
        <dbReference type="ARBA" id="ARBA00023157"/>
    </source>
</evidence>
<keyword evidence="3" id="KW-1015">Disulfide bond</keyword>
<dbReference type="SUPFAM" id="SSF49503">
    <property type="entry name" value="Cupredoxins"/>
    <property type="match status" value="1"/>
</dbReference>
<evidence type="ECO:0000313" key="8">
    <source>
        <dbReference type="EMBL" id="GMI70534.1"/>
    </source>
</evidence>
<keyword evidence="1" id="KW-0479">Metal-binding</keyword>
<sequence>MALGRGSVMKCISVMLCLMVCLKTSFATNFTVGDASGWRFGVSSWPDGKSFKAGDVLEFKYNRIFHDVIVVDKKGYESCTVPEGAPKFKTGDDLITLKKGDNYFLCGFPFHCFFGMKIAITAA</sequence>
<feature type="domain" description="Phytocyanin" evidence="7">
    <location>
        <begin position="28"/>
        <end position="123"/>
    </location>
</feature>